<evidence type="ECO:0000313" key="1">
    <source>
        <dbReference type="EMBL" id="KAF6235865.1"/>
    </source>
</evidence>
<name>A0A8H6L553_9LECA</name>
<gene>
    <name evidence="1" type="ORF">HO173_006061</name>
</gene>
<proteinExistence type="predicted"/>
<protein>
    <submittedName>
        <fullName evidence="1">Uncharacterized protein</fullName>
    </submittedName>
</protein>
<accession>A0A8H6L553</accession>
<dbReference type="OrthoDB" id="5772781at2759"/>
<dbReference type="RefSeq" id="XP_037165232.1">
    <property type="nucleotide sequence ID" value="XM_037307972.1"/>
</dbReference>
<sequence>MDEGQAPPSPTALVRQKRVKRSFYHTTNGKPVAIRGHRHWLTEPSDLVNTINRYISMNYNGAGGLEFGGGNIKIDPSVAAELPEGCRVVYTESHGVSFWADTGGIDVDLADGTPQSFFIKVISKERGKNMIAWGVRVDVRNPRTLA</sequence>
<comment type="caution">
    <text evidence="1">The sequence shown here is derived from an EMBL/GenBank/DDBJ whole genome shotgun (WGS) entry which is preliminary data.</text>
</comment>
<organism evidence="1 2">
    <name type="scientific">Letharia columbiana</name>
    <dbReference type="NCBI Taxonomy" id="112416"/>
    <lineage>
        <taxon>Eukaryota</taxon>
        <taxon>Fungi</taxon>
        <taxon>Dikarya</taxon>
        <taxon>Ascomycota</taxon>
        <taxon>Pezizomycotina</taxon>
        <taxon>Lecanoromycetes</taxon>
        <taxon>OSLEUM clade</taxon>
        <taxon>Lecanoromycetidae</taxon>
        <taxon>Lecanorales</taxon>
        <taxon>Lecanorineae</taxon>
        <taxon>Parmeliaceae</taxon>
        <taxon>Letharia</taxon>
    </lineage>
</organism>
<evidence type="ECO:0000313" key="2">
    <source>
        <dbReference type="Proteomes" id="UP000578531"/>
    </source>
</evidence>
<dbReference type="GeneID" id="59287722"/>
<dbReference type="EMBL" id="JACCJC010000022">
    <property type="protein sequence ID" value="KAF6235865.1"/>
    <property type="molecule type" value="Genomic_DNA"/>
</dbReference>
<keyword evidence="2" id="KW-1185">Reference proteome</keyword>
<reference evidence="1 2" key="1">
    <citation type="journal article" date="2020" name="Genomics">
        <title>Complete, high-quality genomes from long-read metagenomic sequencing of two wolf lichen thalli reveals enigmatic genome architecture.</title>
        <authorList>
            <person name="McKenzie S.K."/>
            <person name="Walston R.F."/>
            <person name="Allen J.L."/>
        </authorList>
    </citation>
    <scope>NUCLEOTIDE SEQUENCE [LARGE SCALE GENOMIC DNA]</scope>
    <source>
        <strain evidence="1">WasteWater2</strain>
    </source>
</reference>
<dbReference type="Proteomes" id="UP000578531">
    <property type="component" value="Unassembled WGS sequence"/>
</dbReference>
<dbReference type="AlphaFoldDB" id="A0A8H6L553"/>